<proteinExistence type="predicted"/>
<accession>A0A7S4GLH2</accession>
<dbReference type="InterPro" id="IPR000504">
    <property type="entry name" value="RRM_dom"/>
</dbReference>
<gene>
    <name evidence="4" type="ORF">OMAR00294_LOCUS489</name>
</gene>
<feature type="compositionally biased region" description="Basic residues" evidence="2">
    <location>
        <begin position="609"/>
        <end position="618"/>
    </location>
</feature>
<feature type="region of interest" description="Disordered" evidence="2">
    <location>
        <begin position="568"/>
        <end position="717"/>
    </location>
</feature>
<feature type="compositionally biased region" description="Gly residues" evidence="2">
    <location>
        <begin position="594"/>
        <end position="604"/>
    </location>
</feature>
<evidence type="ECO:0000256" key="1">
    <source>
        <dbReference type="PROSITE-ProRule" id="PRU00176"/>
    </source>
</evidence>
<dbReference type="Gene3D" id="3.30.70.330">
    <property type="match status" value="1"/>
</dbReference>
<dbReference type="InterPro" id="IPR035979">
    <property type="entry name" value="RBD_domain_sf"/>
</dbReference>
<dbReference type="EMBL" id="HBJB01000561">
    <property type="protein sequence ID" value="CAE0840462.1"/>
    <property type="molecule type" value="Transcribed_RNA"/>
</dbReference>
<dbReference type="AlphaFoldDB" id="A0A7S4GLH2"/>
<feature type="region of interest" description="Disordered" evidence="2">
    <location>
        <begin position="1"/>
        <end position="331"/>
    </location>
</feature>
<evidence type="ECO:0000313" key="4">
    <source>
        <dbReference type="EMBL" id="CAE0840462.1"/>
    </source>
</evidence>
<evidence type="ECO:0000259" key="3">
    <source>
        <dbReference type="PROSITE" id="PS50102"/>
    </source>
</evidence>
<feature type="domain" description="RRM" evidence="3">
    <location>
        <begin position="723"/>
        <end position="809"/>
    </location>
</feature>
<sequence>MRASRTFLWFEEDEAPAEPRARSAPARPYPDPGDFEGPLDAPGDAVTEPAEGALPGPSLPHEPATPIHTRPVDTGAQQSAEHDLVDLAASGTQEPPGRAPFPTAPGATEHGTHTGANAPGGNEVAPADTHLPSHFVYLPQIRGGGSPSSADDSPGPRPRGAPGTRAGEEHRTHIGANAPTWKEVQASPTSQHHPHFTPSAGHPTPTSATAPTWGDVRSGSDTRRHAYLTPATDHPTRTGANAPTSDELPSGSDTPHPPHLPAVPPTTRSVTALRAEAASAPRARAASGAPAGEGHRSPSAATAPTWGEVPPGSDPQHYTNTMVPPEVHASLQPPGADAALAMLPQSWAWVGLPSTEVSGAYPGHHQVPGAYPGHHEVPGAYLGHHEVPDLYLSHHQVRGVVPRGSPFLGAPYYGAQGLVAAGMWWPHSAAFSHGAQAPAAGGMGPVPGRHEPTTEAVVESPLPAFPKATDPSFPAHQGPSSAAAEPLFVPPPGASGQGTLVPRLPPGKAPPGRGEPRTARGHGAVDGVASQRAPFFLPEPFWGGPDAAPARAGLANQYRASLLPHAGGRASGATVWLPRGPPAPASQERARPGEGPGGYQGGASSGRSAARRQQRRGRAGSQQSGVPAAGRTAVASGEAVSRSRQTDRGGDERDAGEGGGRREGAVQGWSAVDEHSSLAARGRPGERAQEQVVASGSRSVVSDRRDGDGAQDGAGDASVDRRATVILKNLSMHARVGMLIRLLEDSGYRDMFDFLYVPLTNPPKKGVRSCSFGFVNFLTPEAARRAVRDLDASALARPDRAVEVTFSQVQGRHANEEQFWARAQERSMEGHEVESRPWVIDSGEWAPVSERQGAIVDGM</sequence>
<feature type="compositionally biased region" description="Basic and acidic residues" evidence="2">
    <location>
        <begin position="644"/>
        <end position="664"/>
    </location>
</feature>
<dbReference type="PROSITE" id="PS50102">
    <property type="entry name" value="RRM"/>
    <property type="match status" value="1"/>
</dbReference>
<evidence type="ECO:0000256" key="2">
    <source>
        <dbReference type="SAM" id="MobiDB-lite"/>
    </source>
</evidence>
<feature type="compositionally biased region" description="Pro residues" evidence="2">
    <location>
        <begin position="255"/>
        <end position="264"/>
    </location>
</feature>
<organism evidence="4">
    <name type="scientific">Oxyrrhis marina</name>
    <name type="common">Dinoflagellate</name>
    <dbReference type="NCBI Taxonomy" id="2969"/>
    <lineage>
        <taxon>Eukaryota</taxon>
        <taxon>Sar</taxon>
        <taxon>Alveolata</taxon>
        <taxon>Dinophyceae</taxon>
        <taxon>Oxyrrhinales</taxon>
        <taxon>Oxyrrhinaceae</taxon>
        <taxon>Oxyrrhis</taxon>
    </lineage>
</organism>
<feature type="compositionally biased region" description="Low complexity" evidence="2">
    <location>
        <begin position="275"/>
        <end position="292"/>
    </location>
</feature>
<dbReference type="InterPro" id="IPR012677">
    <property type="entry name" value="Nucleotide-bd_a/b_plait_sf"/>
</dbReference>
<feature type="region of interest" description="Disordered" evidence="2">
    <location>
        <begin position="463"/>
        <end position="523"/>
    </location>
</feature>
<protein>
    <recommendedName>
        <fullName evidence="3">RRM domain-containing protein</fullName>
    </recommendedName>
</protein>
<keyword evidence="1" id="KW-0694">RNA-binding</keyword>
<dbReference type="SUPFAM" id="SSF54928">
    <property type="entry name" value="RNA-binding domain, RBD"/>
    <property type="match status" value="1"/>
</dbReference>
<dbReference type="GO" id="GO:0003723">
    <property type="term" value="F:RNA binding"/>
    <property type="evidence" value="ECO:0007669"/>
    <property type="project" value="UniProtKB-UniRule"/>
</dbReference>
<feature type="compositionally biased region" description="Low complexity" evidence="2">
    <location>
        <begin position="147"/>
        <end position="165"/>
    </location>
</feature>
<reference evidence="4" key="1">
    <citation type="submission" date="2021-01" db="EMBL/GenBank/DDBJ databases">
        <authorList>
            <person name="Corre E."/>
            <person name="Pelletier E."/>
            <person name="Niang G."/>
            <person name="Scheremetjew M."/>
            <person name="Finn R."/>
            <person name="Kale V."/>
            <person name="Holt S."/>
            <person name="Cochrane G."/>
            <person name="Meng A."/>
            <person name="Brown T."/>
            <person name="Cohen L."/>
        </authorList>
    </citation>
    <scope>NUCLEOTIDE SEQUENCE</scope>
    <source>
        <strain evidence="4">LB1974</strain>
    </source>
</reference>
<name>A0A7S4GLH2_OXYMA</name>